<dbReference type="CDD" id="cd06661">
    <property type="entry name" value="GGCT_like"/>
    <property type="match status" value="1"/>
</dbReference>
<evidence type="ECO:0000256" key="3">
    <source>
        <dbReference type="SAM" id="MobiDB-lite"/>
    </source>
</evidence>
<keyword evidence="5" id="KW-1185">Reference proteome</keyword>
<comment type="caution">
    <text evidence="4">The sequence shown here is derived from an EMBL/GenBank/DDBJ whole genome shotgun (WGS) entry which is preliminary data.</text>
</comment>
<reference evidence="4 5" key="1">
    <citation type="submission" date="2022-06" db="EMBL/GenBank/DDBJ databases">
        <title>Roseomonas CN29.</title>
        <authorList>
            <person name="Cheng Y."/>
            <person name="He X."/>
        </authorList>
    </citation>
    <scope>NUCLEOTIDE SEQUENCE [LARGE SCALE GENOMIC DNA]</scope>
    <source>
        <strain evidence="4 5">CN29</strain>
    </source>
</reference>
<sequence length="239" mass="25996">MPQLTPDLITRVPPPPEGSAAPPPDEARLRAEMTVFLHDRDPKLGIWVFAYGALMWKHEDCAPDIITPARLPGLARRYELSDVHDRGAPARPGLTLGLSPNAALACPGLLLHLPGPDLPNRLWPVWKQEMGPGFYIPEWHDALLTTTHDGHGAPVRALCFVTRRDHRLHVGERPVHEVADTLSRAAGPNGSAAAYLMDAVGILRANGMRDAMLESMEAEVARRLHAMEPTSGEPGRSAG</sequence>
<dbReference type="InterPro" id="IPR013024">
    <property type="entry name" value="GGCT-like"/>
</dbReference>
<feature type="compositionally biased region" description="Pro residues" evidence="3">
    <location>
        <begin position="12"/>
        <end position="24"/>
    </location>
</feature>
<dbReference type="InterPro" id="IPR006840">
    <property type="entry name" value="ChaC"/>
</dbReference>
<dbReference type="EC" id="4.3.2.7" evidence="1"/>
<dbReference type="Pfam" id="PF04752">
    <property type="entry name" value="ChaC"/>
    <property type="match status" value="1"/>
</dbReference>
<protein>
    <recommendedName>
        <fullName evidence="1">glutathione-specific gamma-glutamylcyclotransferase</fullName>
        <ecNumber evidence="1">4.3.2.7</ecNumber>
    </recommendedName>
</protein>
<keyword evidence="2" id="KW-0456">Lyase</keyword>
<dbReference type="Gene3D" id="3.10.490.10">
    <property type="entry name" value="Gamma-glutamyl cyclotransferase-like"/>
    <property type="match status" value="1"/>
</dbReference>
<dbReference type="Proteomes" id="UP001524642">
    <property type="component" value="Unassembled WGS sequence"/>
</dbReference>
<evidence type="ECO:0000256" key="2">
    <source>
        <dbReference type="ARBA" id="ARBA00023239"/>
    </source>
</evidence>
<proteinExistence type="predicted"/>
<dbReference type="PANTHER" id="PTHR12192:SF2">
    <property type="entry name" value="GLUTATHIONE-SPECIFIC GAMMA-GLUTAMYLCYCLOTRANSFERASE 2"/>
    <property type="match status" value="1"/>
</dbReference>
<name>A0ABT1X0R1_9PROT</name>
<accession>A0ABT1X0R1</accession>
<evidence type="ECO:0000313" key="4">
    <source>
        <dbReference type="EMBL" id="MCR0980762.1"/>
    </source>
</evidence>
<dbReference type="RefSeq" id="WP_257714431.1">
    <property type="nucleotide sequence ID" value="NZ_JANJOU010000001.1"/>
</dbReference>
<dbReference type="EMBL" id="JANJOU010000001">
    <property type="protein sequence ID" value="MCR0980762.1"/>
    <property type="molecule type" value="Genomic_DNA"/>
</dbReference>
<evidence type="ECO:0000256" key="1">
    <source>
        <dbReference type="ARBA" id="ARBA00012344"/>
    </source>
</evidence>
<evidence type="ECO:0000313" key="5">
    <source>
        <dbReference type="Proteomes" id="UP001524642"/>
    </source>
</evidence>
<organism evidence="4 5">
    <name type="scientific">Roseomonas populi</name>
    <dbReference type="NCBI Taxonomy" id="3121582"/>
    <lineage>
        <taxon>Bacteria</taxon>
        <taxon>Pseudomonadati</taxon>
        <taxon>Pseudomonadota</taxon>
        <taxon>Alphaproteobacteria</taxon>
        <taxon>Acetobacterales</taxon>
        <taxon>Roseomonadaceae</taxon>
        <taxon>Roseomonas</taxon>
    </lineage>
</organism>
<dbReference type="PANTHER" id="PTHR12192">
    <property type="entry name" value="CATION TRANSPORT PROTEIN CHAC-RELATED"/>
    <property type="match status" value="1"/>
</dbReference>
<gene>
    <name evidence="4" type="ORF">NRP21_01715</name>
</gene>
<feature type="region of interest" description="Disordered" evidence="3">
    <location>
        <begin position="1"/>
        <end position="25"/>
    </location>
</feature>